<dbReference type="SUPFAM" id="SSF53850">
    <property type="entry name" value="Periplasmic binding protein-like II"/>
    <property type="match status" value="2"/>
</dbReference>
<evidence type="ECO:0000256" key="5">
    <source>
        <dbReference type="ARBA" id="ARBA00022592"/>
    </source>
</evidence>
<protein>
    <submittedName>
        <fullName evidence="12">Putative Phosphate-binding protein PstS 2</fullName>
    </submittedName>
</protein>
<evidence type="ECO:0000256" key="6">
    <source>
        <dbReference type="ARBA" id="ARBA00022729"/>
    </source>
</evidence>
<feature type="chain" id="PRO_5003184768" evidence="10">
    <location>
        <begin position="24"/>
        <end position="343"/>
    </location>
</feature>
<dbReference type="AlphaFoldDB" id="E4KMW8"/>
<keyword evidence="6 10" id="KW-0732">Signal</keyword>
<dbReference type="EMBL" id="AENN01000006">
    <property type="protein sequence ID" value="EFR31748.1"/>
    <property type="molecule type" value="Genomic_DNA"/>
</dbReference>
<dbReference type="GO" id="GO:0006817">
    <property type="term" value="P:phosphate ion transport"/>
    <property type="evidence" value="ECO:0007669"/>
    <property type="project" value="UniProtKB-KW"/>
</dbReference>
<dbReference type="eggNOG" id="COG0226">
    <property type="taxonomic scope" value="Bacteria"/>
</dbReference>
<dbReference type="Pfam" id="PF12849">
    <property type="entry name" value="PBP_like_2"/>
    <property type="match status" value="2"/>
</dbReference>
<evidence type="ECO:0000256" key="9">
    <source>
        <dbReference type="SAM" id="MobiDB-lite"/>
    </source>
</evidence>
<comment type="subunit">
    <text evidence="4">The complex is composed of two ATP-binding proteins (PstB), two transmembrane proteins (PstC and PstA) and a solute-binding protein (PstS).</text>
</comment>
<evidence type="ECO:0000256" key="10">
    <source>
        <dbReference type="SAM" id="SignalP"/>
    </source>
</evidence>
<evidence type="ECO:0000259" key="11">
    <source>
        <dbReference type="Pfam" id="PF12849"/>
    </source>
</evidence>
<evidence type="ECO:0000313" key="13">
    <source>
        <dbReference type="Proteomes" id="UP000005990"/>
    </source>
</evidence>
<comment type="subcellular location">
    <subcellularLocation>
        <location evidence="2">Cell membrane</location>
        <topology evidence="2">Lipid-anchor</topology>
    </subcellularLocation>
</comment>
<feature type="domain" description="PBP" evidence="11">
    <location>
        <begin position="231"/>
        <end position="340"/>
    </location>
</feature>
<dbReference type="GO" id="GO:0005886">
    <property type="term" value="C:plasma membrane"/>
    <property type="evidence" value="ECO:0007669"/>
    <property type="project" value="UniProtKB-SubCell"/>
</dbReference>
<feature type="compositionally biased region" description="Acidic residues" evidence="9">
    <location>
        <begin position="162"/>
        <end position="178"/>
    </location>
</feature>
<keyword evidence="5" id="KW-0813">Transport</keyword>
<keyword evidence="7" id="KW-0564">Palmitate</keyword>
<feature type="domain" description="PBP" evidence="11">
    <location>
        <begin position="24"/>
        <end position="144"/>
    </location>
</feature>
<evidence type="ECO:0000256" key="2">
    <source>
        <dbReference type="ARBA" id="ARBA00004193"/>
    </source>
</evidence>
<keyword evidence="8" id="KW-0449">Lipoprotein</keyword>
<accession>E4KMW8</accession>
<feature type="signal peptide" evidence="10">
    <location>
        <begin position="1"/>
        <end position="23"/>
    </location>
</feature>
<evidence type="ECO:0000256" key="8">
    <source>
        <dbReference type="ARBA" id="ARBA00023288"/>
    </source>
</evidence>
<gene>
    <name evidence="12" type="ORF">HMPREF9257_0181</name>
</gene>
<keyword evidence="5" id="KW-0592">Phosphate transport</keyword>
<dbReference type="InterPro" id="IPR024370">
    <property type="entry name" value="PBP_domain"/>
</dbReference>
<dbReference type="OrthoDB" id="9790048at2"/>
<dbReference type="STRING" id="908337.HMPREF9257_0181"/>
<comment type="similarity">
    <text evidence="3">Belongs to the PstS family.</text>
</comment>
<dbReference type="InterPro" id="IPR050811">
    <property type="entry name" value="Phosphate_ABC_transporter"/>
</dbReference>
<organism evidence="12 13">
    <name type="scientific">Eremococcus coleocola ACS-139-V-Col8</name>
    <dbReference type="NCBI Taxonomy" id="908337"/>
    <lineage>
        <taxon>Bacteria</taxon>
        <taxon>Bacillati</taxon>
        <taxon>Bacillota</taxon>
        <taxon>Bacilli</taxon>
        <taxon>Lactobacillales</taxon>
        <taxon>Aerococcaceae</taxon>
        <taxon>Eremococcus</taxon>
    </lineage>
</organism>
<evidence type="ECO:0000256" key="3">
    <source>
        <dbReference type="ARBA" id="ARBA00008725"/>
    </source>
</evidence>
<dbReference type="PANTHER" id="PTHR30570:SF1">
    <property type="entry name" value="PHOSPHATE-BINDING PROTEIN PSTS"/>
    <property type="match status" value="1"/>
</dbReference>
<name>E4KMW8_9LACT</name>
<sequence length="343" mass="35514">MKKSLQFVSSAALLLASFVPVFAQEGPINVISREDGSGTRGAFVEIVGVVDENGDDMTSQAASIQNSTNGVMTTVAGDPASIGYISLGSLDDSVKAVKVDGVEATAENIKAGDYAIARPFNVAWKKDGEMSDVATDFLSYIHSADGQAIVEEEGYISSAGVNEEEEAGSEEAASEEGSEAAGSEEAASEEGSEETASEEAASEESSEEATSEAGSEEAGAELAAYEAKEGLKGDIEVVGSTSVTPLMEKLAEEYMGLNPDVKINITSNGSSAGMEAAMEGTADLGMASRELSDEEKEALEFDAIAIDGIAVVVNKENAVEDLKLEAIKNIFLGDVADWAEAVK</sequence>
<dbReference type="RefSeq" id="WP_006417880.1">
    <property type="nucleotide sequence ID" value="NZ_AENN01000006.1"/>
</dbReference>
<dbReference type="Gene3D" id="3.40.190.10">
    <property type="entry name" value="Periplasmic binding protein-like II"/>
    <property type="match status" value="2"/>
</dbReference>
<dbReference type="Proteomes" id="UP000005990">
    <property type="component" value="Unassembled WGS sequence"/>
</dbReference>
<feature type="region of interest" description="Disordered" evidence="9">
    <location>
        <begin position="161"/>
        <end position="219"/>
    </location>
</feature>
<evidence type="ECO:0000256" key="1">
    <source>
        <dbReference type="ARBA" id="ARBA00002841"/>
    </source>
</evidence>
<proteinExistence type="inferred from homology"/>
<feature type="compositionally biased region" description="Acidic residues" evidence="9">
    <location>
        <begin position="186"/>
        <end position="219"/>
    </location>
</feature>
<reference evidence="12 13" key="1">
    <citation type="submission" date="2010-10" db="EMBL/GenBank/DDBJ databases">
        <authorList>
            <person name="Durkin A.S."/>
            <person name="Madupu R."/>
            <person name="Torralba M."/>
            <person name="Gillis M."/>
            <person name="Methe B."/>
            <person name="Sutton G."/>
            <person name="Nelson K.E."/>
        </authorList>
    </citation>
    <scope>NUCLEOTIDE SEQUENCE [LARGE SCALE GENOMIC DNA]</scope>
    <source>
        <strain evidence="12 13">ACS-139-V-Col8</strain>
    </source>
</reference>
<evidence type="ECO:0000256" key="7">
    <source>
        <dbReference type="ARBA" id="ARBA00023139"/>
    </source>
</evidence>
<comment type="caution">
    <text evidence="12">The sequence shown here is derived from an EMBL/GenBank/DDBJ whole genome shotgun (WGS) entry which is preliminary data.</text>
</comment>
<dbReference type="PANTHER" id="PTHR30570">
    <property type="entry name" value="PERIPLASMIC PHOSPHATE BINDING COMPONENT OF PHOSPHATE ABC TRANSPORTER"/>
    <property type="match status" value="1"/>
</dbReference>
<evidence type="ECO:0000313" key="12">
    <source>
        <dbReference type="EMBL" id="EFR31748.1"/>
    </source>
</evidence>
<keyword evidence="13" id="KW-1185">Reference proteome</keyword>
<evidence type="ECO:0000256" key="4">
    <source>
        <dbReference type="ARBA" id="ARBA00011529"/>
    </source>
</evidence>
<comment type="function">
    <text evidence="1">Part of the ABC transporter complex PstSACB involved in phosphate import.</text>
</comment>